<feature type="region of interest" description="Disordered" evidence="1">
    <location>
        <begin position="234"/>
        <end position="258"/>
    </location>
</feature>
<name>A0A6J7E7H6_9ZZZZ</name>
<protein>
    <submittedName>
        <fullName evidence="2">Unannotated protein</fullName>
    </submittedName>
</protein>
<evidence type="ECO:0000313" key="2">
    <source>
        <dbReference type="EMBL" id="CAB4876509.1"/>
    </source>
</evidence>
<accession>A0A6J7E7H6</accession>
<evidence type="ECO:0000256" key="1">
    <source>
        <dbReference type="SAM" id="MobiDB-lite"/>
    </source>
</evidence>
<gene>
    <name evidence="2" type="ORF">UFOPK3423_01035</name>
</gene>
<reference evidence="2" key="1">
    <citation type="submission" date="2020-05" db="EMBL/GenBank/DDBJ databases">
        <authorList>
            <person name="Chiriac C."/>
            <person name="Salcher M."/>
            <person name="Ghai R."/>
            <person name="Kavagutti S V."/>
        </authorList>
    </citation>
    <scope>NUCLEOTIDE SEQUENCE</scope>
</reference>
<organism evidence="2">
    <name type="scientific">freshwater metagenome</name>
    <dbReference type="NCBI Taxonomy" id="449393"/>
    <lineage>
        <taxon>unclassified sequences</taxon>
        <taxon>metagenomes</taxon>
        <taxon>ecological metagenomes</taxon>
    </lineage>
</organism>
<dbReference type="AlphaFoldDB" id="A0A6J7E7H6"/>
<feature type="compositionally biased region" description="Basic and acidic residues" evidence="1">
    <location>
        <begin position="306"/>
        <end position="316"/>
    </location>
</feature>
<proteinExistence type="predicted"/>
<sequence>MVGLGFLQRNLGALELGVPRAATVGVGQDRLDRAAVLALEAFKQRKTLLERVERGGIAFEPLGVAPQLSRQVIGLVGQCGPALRNRVEPRVDAGDAVEPCPACSEQRGDTRTLIRSHRLRTPPRGRAQGLQMAKALARREQLCLLLRIWGGVVDLRHLKGEEVKLSLTRTGESVEFLKAPLGGAHLRVGGRAGSTTDGLLGPAERIEQLELRRGERQPPVLMLPVEREQQLGDLAQIGGGRRPATDQRTGSSLSADPPCEDELLSVGRKTVAEQLAQLLRKIEDTLDVGLLRTGAHDSRASLASKQKVERVREDRLPSTGLAGQDVETGRKLHLGMLDQQQILNAKLVKHQPSEPAQADRPQARPQSGRYDDASWPNFSRSRA</sequence>
<feature type="region of interest" description="Disordered" evidence="1">
    <location>
        <begin position="347"/>
        <end position="383"/>
    </location>
</feature>
<feature type="region of interest" description="Disordered" evidence="1">
    <location>
        <begin position="298"/>
        <end position="324"/>
    </location>
</feature>
<dbReference type="EMBL" id="CAFBLQ010000110">
    <property type="protein sequence ID" value="CAB4876509.1"/>
    <property type="molecule type" value="Genomic_DNA"/>
</dbReference>